<dbReference type="SUPFAM" id="SSF50382">
    <property type="entry name" value="Agglutinin"/>
    <property type="match status" value="2"/>
</dbReference>
<evidence type="ECO:0000313" key="4">
    <source>
        <dbReference type="Proteomes" id="UP000315295"/>
    </source>
</evidence>
<proteinExistence type="predicted"/>
<dbReference type="Gene3D" id="2.80.10.50">
    <property type="match status" value="2"/>
</dbReference>
<accession>A0A540M8M9</accession>
<reference evidence="3 4" key="1">
    <citation type="journal article" date="2019" name="G3 (Bethesda)">
        <title>Sequencing of a Wild Apple (Malus baccata) Genome Unravels the Differences Between Cultivated and Wild Apple Species Regarding Disease Resistance and Cold Tolerance.</title>
        <authorList>
            <person name="Chen X."/>
        </authorList>
    </citation>
    <scope>NUCLEOTIDE SEQUENCE [LARGE SCALE GENOMIC DNA]</scope>
    <source>
        <strain evidence="4">cv. Shandingzi</strain>
        <tissue evidence="3">Leaves</tissue>
    </source>
</reference>
<evidence type="ECO:0000259" key="2">
    <source>
        <dbReference type="SMART" id="SM00791"/>
    </source>
</evidence>
<feature type="region of interest" description="Disordered" evidence="1">
    <location>
        <begin position="115"/>
        <end position="144"/>
    </location>
</feature>
<name>A0A540M8M9_MALBA</name>
<dbReference type="EMBL" id="VIEB01000326">
    <property type="protein sequence ID" value="TQD95091.1"/>
    <property type="molecule type" value="Genomic_DNA"/>
</dbReference>
<dbReference type="InterPro" id="IPR008998">
    <property type="entry name" value="Agglutinin"/>
</dbReference>
<dbReference type="CDD" id="cd20216">
    <property type="entry name" value="PFM_HFR-2-like"/>
    <property type="match status" value="1"/>
</dbReference>
<dbReference type="PANTHER" id="PTHR39244">
    <property type="entry name" value="NATTERIN-4"/>
    <property type="match status" value="1"/>
</dbReference>
<feature type="domain" description="Agglutinin" evidence="2">
    <location>
        <begin position="201"/>
        <end position="349"/>
    </location>
</feature>
<sequence length="532" mass="60014">MALPRFVVVKSNHNRKFLRCMKGDGEENAPAGFLKFSEEEASSHYAKYEVEMAKNRGNKGLVHIRCCYNNKYWVSVTGTHMFDNQVLIVAGADEPEEDQSKPSCTLFETVYVDPIDKDDDDNNNNNNNNNNGNNNADNNDGDLEDDSQVVQFRHVHLGRYTTLHNSSDALVLYGGSNAAADDPNNVESQDVCTVVNWESLVILPKHVVFKGDEGSYVTAHMADRNHMDHGDDEEDGPYLHFDGHDVCDPAATHEIFRNPDGTLQIKNSFFERYWRVAKDEWIWADAFNPTAGDKNYKDTLYRAFKLSDKVIALMNVGNNKYCKRYTWGITGMCANVSNLSIYSHLHIEEPVKSRTIYNVNYRLAHARIYNYQNDTEIAAGEAVNFTQETTNVLLKLFYKKSNICSWNDISRVYSIKPKTNVEADGVPRITGGDNGAVKFEISGGEFKGEVQWGETETSETQVETVCMVGVPAMSVVKVRLLAAKVSCDVPFSYSRRDTGINGQVHVTDDLDDGFYSCINAFNFKYDINEERL</sequence>
<gene>
    <name evidence="3" type="ORF">C1H46_019297</name>
</gene>
<dbReference type="Gene3D" id="2.170.15.10">
    <property type="entry name" value="Proaerolysin, chain A, domain 3"/>
    <property type="match status" value="1"/>
</dbReference>
<dbReference type="Pfam" id="PF07468">
    <property type="entry name" value="Agglutinin"/>
    <property type="match status" value="2"/>
</dbReference>
<dbReference type="InterPro" id="IPR036242">
    <property type="entry name" value="Agglutinin_dom_sf"/>
</dbReference>
<dbReference type="SUPFAM" id="SSF56973">
    <property type="entry name" value="Aerolisin/ETX pore-forming domain"/>
    <property type="match status" value="1"/>
</dbReference>
<dbReference type="AlphaFoldDB" id="A0A540M8M9"/>
<keyword evidence="4" id="KW-1185">Reference proteome</keyword>
<protein>
    <recommendedName>
        <fullName evidence="2">Agglutinin domain-containing protein</fullName>
    </recommendedName>
</protein>
<dbReference type="SMART" id="SM00791">
    <property type="entry name" value="Agglutinin"/>
    <property type="match status" value="1"/>
</dbReference>
<dbReference type="Proteomes" id="UP000315295">
    <property type="component" value="Unassembled WGS sequence"/>
</dbReference>
<organism evidence="3 4">
    <name type="scientific">Malus baccata</name>
    <name type="common">Siberian crab apple</name>
    <name type="synonym">Pyrus baccata</name>
    <dbReference type="NCBI Taxonomy" id="106549"/>
    <lineage>
        <taxon>Eukaryota</taxon>
        <taxon>Viridiplantae</taxon>
        <taxon>Streptophyta</taxon>
        <taxon>Embryophyta</taxon>
        <taxon>Tracheophyta</taxon>
        <taxon>Spermatophyta</taxon>
        <taxon>Magnoliopsida</taxon>
        <taxon>eudicotyledons</taxon>
        <taxon>Gunneridae</taxon>
        <taxon>Pentapetalae</taxon>
        <taxon>rosids</taxon>
        <taxon>fabids</taxon>
        <taxon>Rosales</taxon>
        <taxon>Rosaceae</taxon>
        <taxon>Amygdaloideae</taxon>
        <taxon>Maleae</taxon>
        <taxon>Malus</taxon>
    </lineage>
</organism>
<evidence type="ECO:0000313" key="3">
    <source>
        <dbReference type="EMBL" id="TQD95091.1"/>
    </source>
</evidence>
<dbReference type="PANTHER" id="PTHR39244:SF5">
    <property type="entry name" value="NATTERIN-3-LIKE"/>
    <property type="match status" value="1"/>
</dbReference>
<dbReference type="InterPro" id="IPR053237">
    <property type="entry name" value="Natterin_C"/>
</dbReference>
<comment type="caution">
    <text evidence="3">The sequence shown here is derived from an EMBL/GenBank/DDBJ whole genome shotgun (WGS) entry which is preliminary data.</text>
</comment>
<evidence type="ECO:0000256" key="1">
    <source>
        <dbReference type="SAM" id="MobiDB-lite"/>
    </source>
</evidence>
<feature type="compositionally biased region" description="Low complexity" evidence="1">
    <location>
        <begin position="123"/>
        <end position="138"/>
    </location>
</feature>